<keyword evidence="2" id="KW-1185">Reference proteome</keyword>
<dbReference type="Proteomes" id="UP001500403">
    <property type="component" value="Unassembled WGS sequence"/>
</dbReference>
<proteinExistence type="predicted"/>
<dbReference type="EMBL" id="BAAAUD010000107">
    <property type="protein sequence ID" value="GAA2972290.1"/>
    <property type="molecule type" value="Genomic_DNA"/>
</dbReference>
<evidence type="ECO:0000313" key="2">
    <source>
        <dbReference type="Proteomes" id="UP001500403"/>
    </source>
</evidence>
<reference evidence="2" key="1">
    <citation type="journal article" date="2019" name="Int. J. Syst. Evol. Microbiol.">
        <title>The Global Catalogue of Microorganisms (GCM) 10K type strain sequencing project: providing services to taxonomists for standard genome sequencing and annotation.</title>
        <authorList>
            <consortium name="The Broad Institute Genomics Platform"/>
            <consortium name="The Broad Institute Genome Sequencing Center for Infectious Disease"/>
            <person name="Wu L."/>
            <person name="Ma J."/>
        </authorList>
    </citation>
    <scope>NUCLEOTIDE SEQUENCE [LARGE SCALE GENOMIC DNA]</scope>
    <source>
        <strain evidence="2">JCM 9088</strain>
    </source>
</reference>
<comment type="caution">
    <text evidence="1">The sequence shown here is derived from an EMBL/GenBank/DDBJ whole genome shotgun (WGS) entry which is preliminary data.</text>
</comment>
<protein>
    <submittedName>
        <fullName evidence="1">Uncharacterized protein</fullName>
    </submittedName>
</protein>
<dbReference type="RefSeq" id="WP_344500524.1">
    <property type="nucleotide sequence ID" value="NZ_BAAAUD010000107.1"/>
</dbReference>
<organism evidence="1 2">
    <name type="scientific">Streptomyces enissocaesilis</name>
    <dbReference type="NCBI Taxonomy" id="332589"/>
    <lineage>
        <taxon>Bacteria</taxon>
        <taxon>Bacillati</taxon>
        <taxon>Actinomycetota</taxon>
        <taxon>Actinomycetes</taxon>
        <taxon>Kitasatosporales</taxon>
        <taxon>Streptomycetaceae</taxon>
        <taxon>Streptomyces</taxon>
        <taxon>Streptomyces rochei group</taxon>
    </lineage>
</organism>
<evidence type="ECO:0000313" key="1">
    <source>
        <dbReference type="EMBL" id="GAA2972290.1"/>
    </source>
</evidence>
<name>A0ABP6K8I6_9ACTN</name>
<gene>
    <name evidence="1" type="ORF">GCM10010446_66100</name>
</gene>
<accession>A0ABP6K8I6</accession>
<sequence length="86" mass="9489">MSEQQPGRWPVEEPIDLDVIAPPDEQGAQHLALTAEQARFHVTLGSIRADLEQQPSPMCVRAAARRWQDAITAMADEVTGRLREAG</sequence>